<dbReference type="PANTHER" id="PTHR23110">
    <property type="entry name" value="BTB DOMAIN TRANSCRIPTION FACTOR"/>
    <property type="match status" value="1"/>
</dbReference>
<dbReference type="GO" id="GO:0007478">
    <property type="term" value="P:leg disc morphogenesis"/>
    <property type="evidence" value="ECO:0007669"/>
    <property type="project" value="UniProtKB-ARBA"/>
</dbReference>
<dbReference type="InterPro" id="IPR011333">
    <property type="entry name" value="SKP1/BTB/POZ_sf"/>
</dbReference>
<feature type="region of interest" description="Disordered" evidence="7">
    <location>
        <begin position="1"/>
        <end position="34"/>
    </location>
</feature>
<dbReference type="CDD" id="cd18315">
    <property type="entry name" value="BTB_POZ_BAB-like"/>
    <property type="match status" value="1"/>
</dbReference>
<evidence type="ECO:0000259" key="8">
    <source>
        <dbReference type="PROSITE" id="PS50097"/>
    </source>
</evidence>
<dbReference type="GO" id="GO:0046660">
    <property type="term" value="P:female sex differentiation"/>
    <property type="evidence" value="ECO:0007669"/>
    <property type="project" value="UniProtKB-ARBA"/>
</dbReference>
<keyword evidence="4" id="KW-0804">Transcription</keyword>
<keyword evidence="2" id="KW-0805">Transcription regulation</keyword>
<dbReference type="Pfam" id="PF00651">
    <property type="entry name" value="BTB"/>
    <property type="match status" value="1"/>
</dbReference>
<keyword evidence="10" id="KW-1185">Reference proteome</keyword>
<evidence type="ECO:0000256" key="5">
    <source>
        <dbReference type="ARBA" id="ARBA00023242"/>
    </source>
</evidence>
<feature type="region of interest" description="Disordered" evidence="7">
    <location>
        <begin position="156"/>
        <end position="247"/>
    </location>
</feature>
<dbReference type="SMART" id="SM00225">
    <property type="entry name" value="BTB"/>
    <property type="match status" value="1"/>
</dbReference>
<keyword evidence="5" id="KW-0539">Nucleus</keyword>
<dbReference type="EMBL" id="OU963871">
    <property type="protein sequence ID" value="CAH0383806.1"/>
    <property type="molecule type" value="Genomic_DNA"/>
</dbReference>
<dbReference type="GO" id="GO:0006357">
    <property type="term" value="P:regulation of transcription by RNA polymerase II"/>
    <property type="evidence" value="ECO:0007669"/>
    <property type="project" value="TreeGrafter"/>
</dbReference>
<evidence type="ECO:0000256" key="4">
    <source>
        <dbReference type="ARBA" id="ARBA00023163"/>
    </source>
</evidence>
<dbReference type="GO" id="GO:0005634">
    <property type="term" value="C:nucleus"/>
    <property type="evidence" value="ECO:0007669"/>
    <property type="project" value="UniProtKB-SubCell"/>
</dbReference>
<evidence type="ECO:0000256" key="6">
    <source>
        <dbReference type="ARBA" id="ARBA00058541"/>
    </source>
</evidence>
<dbReference type="PROSITE" id="PS50097">
    <property type="entry name" value="BTB"/>
    <property type="match status" value="1"/>
</dbReference>
<comment type="subcellular location">
    <subcellularLocation>
        <location evidence="1">Nucleus</location>
    </subcellularLocation>
</comment>
<organism evidence="9 10">
    <name type="scientific">Bemisia tabaci</name>
    <name type="common">Sweetpotato whitefly</name>
    <name type="synonym">Aleurodes tabaci</name>
    <dbReference type="NCBI Taxonomy" id="7038"/>
    <lineage>
        <taxon>Eukaryota</taxon>
        <taxon>Metazoa</taxon>
        <taxon>Ecdysozoa</taxon>
        <taxon>Arthropoda</taxon>
        <taxon>Hexapoda</taxon>
        <taxon>Insecta</taxon>
        <taxon>Pterygota</taxon>
        <taxon>Neoptera</taxon>
        <taxon>Paraneoptera</taxon>
        <taxon>Hemiptera</taxon>
        <taxon>Sternorrhyncha</taxon>
        <taxon>Aleyrodoidea</taxon>
        <taxon>Aleyrodidae</taxon>
        <taxon>Aleyrodinae</taxon>
        <taxon>Bemisia</taxon>
    </lineage>
</organism>
<gene>
    <name evidence="9" type="ORF">BEMITA_LOCUS3218</name>
</gene>
<proteinExistence type="predicted"/>
<feature type="domain" description="BTB" evidence="8">
    <location>
        <begin position="67"/>
        <end position="132"/>
    </location>
</feature>
<feature type="compositionally biased region" description="Gly residues" evidence="7">
    <location>
        <begin position="13"/>
        <end position="22"/>
    </location>
</feature>
<dbReference type="Gene3D" id="3.30.710.10">
    <property type="entry name" value="Potassium Channel Kv1.1, Chain A"/>
    <property type="match status" value="1"/>
</dbReference>
<evidence type="ECO:0000256" key="2">
    <source>
        <dbReference type="ARBA" id="ARBA00023015"/>
    </source>
</evidence>
<dbReference type="GO" id="GO:0007455">
    <property type="term" value="P:eye-antennal disc morphogenesis"/>
    <property type="evidence" value="ECO:0007669"/>
    <property type="project" value="UniProtKB-ARBA"/>
</dbReference>
<dbReference type="FunFam" id="3.30.710.10:FF:000120">
    <property type="entry name" value="Bric a brac 2, isoform B"/>
    <property type="match status" value="1"/>
</dbReference>
<reference evidence="9" key="1">
    <citation type="submission" date="2021-12" db="EMBL/GenBank/DDBJ databases">
        <authorList>
            <person name="King R."/>
        </authorList>
    </citation>
    <scope>NUCLEOTIDE SEQUENCE</scope>
</reference>
<protein>
    <recommendedName>
        <fullName evidence="8">BTB domain-containing protein</fullName>
    </recommendedName>
</protein>
<dbReference type="SUPFAM" id="SSF54695">
    <property type="entry name" value="POZ domain"/>
    <property type="match status" value="1"/>
</dbReference>
<evidence type="ECO:0000256" key="3">
    <source>
        <dbReference type="ARBA" id="ARBA00023125"/>
    </source>
</evidence>
<comment type="function">
    <text evidence="6">Probably acts as a transcriptional regulator. Required for the specification of the tarsal segment. Also involved in antenna development.</text>
</comment>
<evidence type="ECO:0000256" key="7">
    <source>
        <dbReference type="SAM" id="MobiDB-lite"/>
    </source>
</evidence>
<dbReference type="Proteomes" id="UP001152759">
    <property type="component" value="Chromosome 10"/>
</dbReference>
<name>A0A9P0EZV8_BEMTA</name>
<dbReference type="InterPro" id="IPR051095">
    <property type="entry name" value="Dros_DevTransReg"/>
</dbReference>
<evidence type="ECO:0000313" key="10">
    <source>
        <dbReference type="Proteomes" id="UP001152759"/>
    </source>
</evidence>
<keyword evidence="3" id="KW-0238">DNA-binding</keyword>
<dbReference type="GO" id="GO:0003680">
    <property type="term" value="F:minor groove of adenine-thymine-rich DNA binding"/>
    <property type="evidence" value="ECO:0007669"/>
    <property type="project" value="UniProtKB-ARBA"/>
</dbReference>
<feature type="compositionally biased region" description="Low complexity" evidence="7">
    <location>
        <begin position="211"/>
        <end position="243"/>
    </location>
</feature>
<dbReference type="PANTHER" id="PTHR23110:SF109">
    <property type="entry name" value="FI07618P-RELATED"/>
    <property type="match status" value="1"/>
</dbReference>
<evidence type="ECO:0000256" key="1">
    <source>
        <dbReference type="ARBA" id="ARBA00004123"/>
    </source>
</evidence>
<sequence>MVMHPNDGTNNPGPGGGGGGGPTTLETPAEGATSAESPQQRFCLRWNNHQTNLINVFDQLLQNGWFVDVTLACDGRSVQAHKVVLSACSPYFQALFTDNPCQHPIVILKDISYSDLKSVVEFMYKGEINVAQEQIGPLLRVAETLKIRGLAEINNEPELKSSTTDVRAGTPGSQPRKRRRRSVERSPENHADKRACPPSPGQGSGSGGQAPPGHPGMAPGAVDRQPPAQGPPQQSQQQGTPGQRDVIDDLDIKPGIAEMIREEERYLYILVLTSRYHFVTNTTDVLYHGIEFFE</sequence>
<accession>A0A9P0EZV8</accession>
<evidence type="ECO:0000313" key="9">
    <source>
        <dbReference type="EMBL" id="CAH0383806.1"/>
    </source>
</evidence>
<feature type="compositionally biased region" description="Basic and acidic residues" evidence="7">
    <location>
        <begin position="183"/>
        <end position="195"/>
    </location>
</feature>
<dbReference type="InterPro" id="IPR000210">
    <property type="entry name" value="BTB/POZ_dom"/>
</dbReference>
<dbReference type="AlphaFoldDB" id="A0A9P0EZV8"/>